<evidence type="ECO:0000313" key="6">
    <source>
        <dbReference type="EMBL" id="AIC95756.1"/>
    </source>
</evidence>
<reference evidence="6 7" key="1">
    <citation type="journal article" date="2014" name="Gene">
        <title>A comparative genomic analysis of the alkalitolerant soil bacterium Bacillus lehensis G1.</title>
        <authorList>
            <person name="Noor Y.M."/>
            <person name="Samsulrizal N.H."/>
            <person name="Jema'on N.A."/>
            <person name="Low K.O."/>
            <person name="Ramli A.N."/>
            <person name="Alias N.I."/>
            <person name="Damis S.I."/>
            <person name="Fuzi S.F."/>
            <person name="Isa M.N."/>
            <person name="Murad A.M."/>
            <person name="Raih M.F."/>
            <person name="Bakar F.D."/>
            <person name="Najimudin N."/>
            <person name="Mahadi N.M."/>
            <person name="Illias R.M."/>
        </authorList>
    </citation>
    <scope>NUCLEOTIDE SEQUENCE [LARGE SCALE GENOMIC DNA]</scope>
    <source>
        <strain evidence="6 7">G1</strain>
    </source>
</reference>
<dbReference type="EMBL" id="CP003923">
    <property type="protein sequence ID" value="AIC95756.1"/>
    <property type="molecule type" value="Genomic_DNA"/>
</dbReference>
<evidence type="ECO:0000256" key="2">
    <source>
        <dbReference type="ARBA" id="ARBA00023002"/>
    </source>
</evidence>
<dbReference type="Proteomes" id="UP000027142">
    <property type="component" value="Chromosome"/>
</dbReference>
<dbReference type="STRING" id="1246626.BleG1_3202"/>
<keyword evidence="2 3" id="KW-0560">Oxidoreductase</keyword>
<dbReference type="OrthoDB" id="9805416at2"/>
<feature type="domain" description="D-isomer specific 2-hydroxyacid dehydrogenase NAD-binding" evidence="5">
    <location>
        <begin position="110"/>
        <end position="288"/>
    </location>
</feature>
<evidence type="ECO:0000313" key="7">
    <source>
        <dbReference type="Proteomes" id="UP000027142"/>
    </source>
</evidence>
<name>A0A060LWV5_9BACI</name>
<dbReference type="SUPFAM" id="SSF52283">
    <property type="entry name" value="Formate/glycerate dehydrogenase catalytic domain-like"/>
    <property type="match status" value="1"/>
</dbReference>
<dbReference type="PANTHER" id="PTHR10996:SF257">
    <property type="entry name" value="GLYOXYLATE REDUCTASE 1"/>
    <property type="match status" value="1"/>
</dbReference>
<dbReference type="GO" id="GO:0051287">
    <property type="term" value="F:NAD binding"/>
    <property type="evidence" value="ECO:0007669"/>
    <property type="project" value="InterPro"/>
</dbReference>
<dbReference type="AlphaFoldDB" id="A0A060LWV5"/>
<dbReference type="FunFam" id="3.40.50.720:FF:000462">
    <property type="entry name" value="Glyoxylate reductase (NADP+)"/>
    <property type="match status" value="1"/>
</dbReference>
<keyword evidence="7" id="KW-1185">Reference proteome</keyword>
<dbReference type="GO" id="GO:0030267">
    <property type="term" value="F:glyoxylate reductase (NADPH) activity"/>
    <property type="evidence" value="ECO:0007669"/>
    <property type="project" value="TreeGrafter"/>
</dbReference>
<feature type="domain" description="D-isomer specific 2-hydroxyacid dehydrogenase catalytic" evidence="4">
    <location>
        <begin position="6"/>
        <end position="319"/>
    </location>
</feature>
<dbReference type="InterPro" id="IPR050223">
    <property type="entry name" value="D-isomer_2-hydroxyacid_DH"/>
</dbReference>
<dbReference type="CDD" id="cd05301">
    <property type="entry name" value="GDH"/>
    <property type="match status" value="1"/>
</dbReference>
<accession>A0A060LWV5</accession>
<dbReference type="RefSeq" id="WP_038483033.1">
    <property type="nucleotide sequence ID" value="NZ_CP003923.1"/>
</dbReference>
<dbReference type="PANTHER" id="PTHR10996">
    <property type="entry name" value="2-HYDROXYACID DEHYDROGENASE-RELATED"/>
    <property type="match status" value="1"/>
</dbReference>
<dbReference type="Gene3D" id="3.40.50.720">
    <property type="entry name" value="NAD(P)-binding Rossmann-like Domain"/>
    <property type="match status" value="2"/>
</dbReference>
<dbReference type="SUPFAM" id="SSF51735">
    <property type="entry name" value="NAD(P)-binding Rossmann-fold domains"/>
    <property type="match status" value="1"/>
</dbReference>
<dbReference type="InterPro" id="IPR006139">
    <property type="entry name" value="D-isomer_2_OHA_DH_cat_dom"/>
</dbReference>
<dbReference type="HOGENOM" id="CLU_019796_1_2_9"/>
<dbReference type="PATRIC" id="fig|1246626.3.peg.3184"/>
<gene>
    <name evidence="6" type="ORF">BleG1_3202</name>
</gene>
<dbReference type="InterPro" id="IPR006140">
    <property type="entry name" value="D-isomer_DH_NAD-bd"/>
</dbReference>
<evidence type="ECO:0000256" key="1">
    <source>
        <dbReference type="ARBA" id="ARBA00005854"/>
    </source>
</evidence>
<dbReference type="KEGG" id="ble:BleG1_3202"/>
<sequence length="321" mass="35765">MRQKILITRRPPTYLLEQLSAKFDVETWDFEDQPIPRDVLLQKIDNIEGLLCLLTDTIDNDLFKKSHHLKVVSNLAVGHDNIDVKNAQLRGIQVTNTPGILTETTADLTFALMLTTARRIIEASNELRTGKWKTWSPFMLAGRDVHSSTLGIIGMGEIGLAVAKRAKGFGMKILYYNRTRKKHLEEEHGMIHTNLDELLQTSDVVSILTPLTPETKNMITLNELKMMKKTSILINTSRGGIVNENDLVAALKSDMIFGAGLDVYEQEPIPLDHPLLSLPTVVALPHIGSASVQTRMKMWELAALNLTTALEGGTPPNSVWI</sequence>
<dbReference type="GO" id="GO:0005829">
    <property type="term" value="C:cytosol"/>
    <property type="evidence" value="ECO:0007669"/>
    <property type="project" value="TreeGrafter"/>
</dbReference>
<dbReference type="Pfam" id="PF00389">
    <property type="entry name" value="2-Hacid_dh"/>
    <property type="match status" value="1"/>
</dbReference>
<organism evidence="6 7">
    <name type="scientific">Shouchella lehensis G1</name>
    <dbReference type="NCBI Taxonomy" id="1246626"/>
    <lineage>
        <taxon>Bacteria</taxon>
        <taxon>Bacillati</taxon>
        <taxon>Bacillota</taxon>
        <taxon>Bacilli</taxon>
        <taxon>Bacillales</taxon>
        <taxon>Bacillaceae</taxon>
        <taxon>Shouchella</taxon>
    </lineage>
</organism>
<dbReference type="PROSITE" id="PS00671">
    <property type="entry name" value="D_2_HYDROXYACID_DH_3"/>
    <property type="match status" value="1"/>
</dbReference>
<dbReference type="InterPro" id="IPR036291">
    <property type="entry name" value="NAD(P)-bd_dom_sf"/>
</dbReference>
<dbReference type="GO" id="GO:0016618">
    <property type="term" value="F:hydroxypyruvate reductase [NAD(P)H] activity"/>
    <property type="evidence" value="ECO:0007669"/>
    <property type="project" value="TreeGrafter"/>
</dbReference>
<protein>
    <submittedName>
        <fullName evidence="6">Glyoxylate reductase</fullName>
    </submittedName>
</protein>
<dbReference type="InterPro" id="IPR029753">
    <property type="entry name" value="D-isomer_DH_CS"/>
</dbReference>
<dbReference type="Pfam" id="PF02826">
    <property type="entry name" value="2-Hacid_dh_C"/>
    <property type="match status" value="1"/>
</dbReference>
<proteinExistence type="inferred from homology"/>
<evidence type="ECO:0000259" key="5">
    <source>
        <dbReference type="Pfam" id="PF02826"/>
    </source>
</evidence>
<evidence type="ECO:0000256" key="3">
    <source>
        <dbReference type="RuleBase" id="RU003719"/>
    </source>
</evidence>
<comment type="similarity">
    <text evidence="1 3">Belongs to the D-isomer specific 2-hydroxyacid dehydrogenase family.</text>
</comment>
<dbReference type="eggNOG" id="COG1052">
    <property type="taxonomic scope" value="Bacteria"/>
</dbReference>
<evidence type="ECO:0000259" key="4">
    <source>
        <dbReference type="Pfam" id="PF00389"/>
    </source>
</evidence>